<dbReference type="Gene3D" id="3.40.1440.10">
    <property type="entry name" value="GIY-YIG endonuclease"/>
    <property type="match status" value="1"/>
</dbReference>
<evidence type="ECO:0000313" key="3">
    <source>
        <dbReference type="EMBL" id="KKR47662.1"/>
    </source>
</evidence>
<sequence length="105" mass="12688">MENFLKSKSARSKTSLKKNWKWYVYIIECLDKTYYTGLTWKPHLRFDQHVSGLGGNYTKKHGVKKLVYVEEHTDLSVARKREQQIKNWNQSKKRKLIRGEWTNQR</sequence>
<name>A0A0G0UC06_9BACT</name>
<dbReference type="CDD" id="cd10456">
    <property type="entry name" value="GIY-YIG_UPF0213"/>
    <property type="match status" value="1"/>
</dbReference>
<protein>
    <recommendedName>
        <fullName evidence="2">GIY-YIG domain-containing protein</fullName>
    </recommendedName>
</protein>
<dbReference type="SUPFAM" id="SSF82771">
    <property type="entry name" value="GIY-YIG endonuclease"/>
    <property type="match status" value="1"/>
</dbReference>
<accession>A0A0G0UC06</accession>
<feature type="domain" description="GIY-YIG" evidence="2">
    <location>
        <begin position="20"/>
        <end position="95"/>
    </location>
</feature>
<dbReference type="InterPro" id="IPR050190">
    <property type="entry name" value="UPF0213_domain"/>
</dbReference>
<evidence type="ECO:0000313" key="4">
    <source>
        <dbReference type="Proteomes" id="UP000034531"/>
    </source>
</evidence>
<dbReference type="PROSITE" id="PS50164">
    <property type="entry name" value="GIY_YIG"/>
    <property type="match status" value="1"/>
</dbReference>
<dbReference type="Proteomes" id="UP000034531">
    <property type="component" value="Unassembled WGS sequence"/>
</dbReference>
<organism evidence="3 4">
    <name type="scientific">Candidatus Curtissbacteria bacterium GW2011_GWA1_40_16</name>
    <dbReference type="NCBI Taxonomy" id="1618405"/>
    <lineage>
        <taxon>Bacteria</taxon>
        <taxon>Candidatus Curtissiibacteriota</taxon>
    </lineage>
</organism>
<gene>
    <name evidence="3" type="ORF">UT84_C0059G0008</name>
</gene>
<dbReference type="InterPro" id="IPR000305">
    <property type="entry name" value="GIY-YIG_endonuc"/>
</dbReference>
<dbReference type="InterPro" id="IPR035901">
    <property type="entry name" value="GIY-YIG_endonuc_sf"/>
</dbReference>
<dbReference type="PANTHER" id="PTHR34477:SF1">
    <property type="entry name" value="UPF0213 PROTEIN YHBQ"/>
    <property type="match status" value="1"/>
</dbReference>
<dbReference type="AlphaFoldDB" id="A0A0G0UC06"/>
<evidence type="ECO:0000256" key="1">
    <source>
        <dbReference type="ARBA" id="ARBA00007435"/>
    </source>
</evidence>
<dbReference type="Pfam" id="PF01541">
    <property type="entry name" value="GIY-YIG"/>
    <property type="match status" value="1"/>
</dbReference>
<comment type="similarity">
    <text evidence="1">Belongs to the UPF0213 family.</text>
</comment>
<proteinExistence type="inferred from homology"/>
<comment type="caution">
    <text evidence="3">The sequence shown here is derived from an EMBL/GenBank/DDBJ whole genome shotgun (WGS) entry which is preliminary data.</text>
</comment>
<reference evidence="3 4" key="1">
    <citation type="journal article" date="2015" name="Nature">
        <title>rRNA introns, odd ribosomes, and small enigmatic genomes across a large radiation of phyla.</title>
        <authorList>
            <person name="Brown C.T."/>
            <person name="Hug L.A."/>
            <person name="Thomas B.C."/>
            <person name="Sharon I."/>
            <person name="Castelle C.J."/>
            <person name="Singh A."/>
            <person name="Wilkins M.J."/>
            <person name="Williams K.H."/>
            <person name="Banfield J.F."/>
        </authorList>
    </citation>
    <scope>NUCLEOTIDE SEQUENCE [LARGE SCALE GENOMIC DNA]</scope>
</reference>
<evidence type="ECO:0000259" key="2">
    <source>
        <dbReference type="PROSITE" id="PS50164"/>
    </source>
</evidence>
<dbReference type="PANTHER" id="PTHR34477">
    <property type="entry name" value="UPF0213 PROTEIN YHBQ"/>
    <property type="match status" value="1"/>
</dbReference>
<dbReference type="EMBL" id="LBYI01000059">
    <property type="protein sequence ID" value="KKR47662.1"/>
    <property type="molecule type" value="Genomic_DNA"/>
</dbReference>